<reference evidence="1" key="1">
    <citation type="submission" date="2016-12" db="EMBL/GenBank/DDBJ databases">
        <authorList>
            <person name="Moulin L."/>
        </authorList>
    </citation>
    <scope>NUCLEOTIDE SEQUENCE [LARGE SCALE GENOMIC DNA]</scope>
    <source>
        <strain evidence="1">STM 7183</strain>
    </source>
</reference>
<proteinExistence type="predicted"/>
<dbReference type="EMBL" id="CYGY02000153">
    <property type="protein sequence ID" value="SIT51927.1"/>
    <property type="molecule type" value="Genomic_DNA"/>
</dbReference>
<evidence type="ECO:0000313" key="1">
    <source>
        <dbReference type="EMBL" id="SIT51927.1"/>
    </source>
</evidence>
<keyword evidence="2" id="KW-1185">Reference proteome</keyword>
<dbReference type="Proteomes" id="UP000195569">
    <property type="component" value="Unassembled WGS sequence"/>
</dbReference>
<evidence type="ECO:0000313" key="2">
    <source>
        <dbReference type="Proteomes" id="UP000195569"/>
    </source>
</evidence>
<organism evidence="1 2">
    <name type="scientific">Paraburkholderia piptadeniae</name>
    <dbReference type="NCBI Taxonomy" id="1701573"/>
    <lineage>
        <taxon>Bacteria</taxon>
        <taxon>Pseudomonadati</taxon>
        <taxon>Pseudomonadota</taxon>
        <taxon>Betaproteobacteria</taxon>
        <taxon>Burkholderiales</taxon>
        <taxon>Burkholderiaceae</taxon>
        <taxon>Paraburkholderia</taxon>
    </lineage>
</organism>
<comment type="caution">
    <text evidence="1">The sequence shown here is derived from an EMBL/GenBank/DDBJ whole genome shotgun (WGS) entry which is preliminary data.</text>
</comment>
<name>A0A1N7SWR3_9BURK</name>
<dbReference type="AlphaFoldDB" id="A0A1N7SWR3"/>
<gene>
    <name evidence="1" type="ORF">BN2476_1530007</name>
</gene>
<sequence length="42" mass="4626">MSQRRPKPGSNRLDTAVADRAISIIRDRCVDFGANAGLREVL</sequence>
<protein>
    <submittedName>
        <fullName evidence="1">Uncharacterized protein</fullName>
    </submittedName>
</protein>
<accession>A0A1N7SWR3</accession>